<dbReference type="OrthoDB" id="10250354at2759"/>
<dbReference type="AlphaFoldDB" id="A0A0H2RIE8"/>
<dbReference type="PRINTS" id="PR00625">
    <property type="entry name" value="JDOMAIN"/>
</dbReference>
<dbReference type="CDD" id="cd06257">
    <property type="entry name" value="DnaJ"/>
    <property type="match status" value="1"/>
</dbReference>
<name>A0A0H2RIE8_9AGAM</name>
<evidence type="ECO:0000256" key="2">
    <source>
        <dbReference type="SAM" id="MobiDB-lite"/>
    </source>
</evidence>
<evidence type="ECO:0000256" key="1">
    <source>
        <dbReference type="ARBA" id="ARBA00023186"/>
    </source>
</evidence>
<feature type="compositionally biased region" description="Gly residues" evidence="2">
    <location>
        <begin position="84"/>
        <end position="103"/>
    </location>
</feature>
<dbReference type="GO" id="GO:0051087">
    <property type="term" value="F:protein-folding chaperone binding"/>
    <property type="evidence" value="ECO:0007669"/>
    <property type="project" value="TreeGrafter"/>
</dbReference>
<keyword evidence="5" id="KW-1185">Reference proteome</keyword>
<dbReference type="FunFam" id="2.60.260.20:FF:000015">
    <property type="entry name" value="Heat shock protein 40"/>
    <property type="match status" value="1"/>
</dbReference>
<feature type="region of interest" description="Disordered" evidence="2">
    <location>
        <begin position="176"/>
        <end position="211"/>
    </location>
</feature>
<dbReference type="InterPro" id="IPR002939">
    <property type="entry name" value="DnaJ_C"/>
</dbReference>
<dbReference type="SUPFAM" id="SSF49493">
    <property type="entry name" value="HSP40/DnaJ peptide-binding domain"/>
    <property type="match status" value="2"/>
</dbReference>
<dbReference type="InParanoid" id="A0A0H2RIE8"/>
<organism evidence="4 5">
    <name type="scientific">Schizopora paradoxa</name>
    <dbReference type="NCBI Taxonomy" id="27342"/>
    <lineage>
        <taxon>Eukaryota</taxon>
        <taxon>Fungi</taxon>
        <taxon>Dikarya</taxon>
        <taxon>Basidiomycota</taxon>
        <taxon>Agaricomycotina</taxon>
        <taxon>Agaricomycetes</taxon>
        <taxon>Hymenochaetales</taxon>
        <taxon>Schizoporaceae</taxon>
        <taxon>Schizopora</taxon>
    </lineage>
</organism>
<evidence type="ECO:0000259" key="3">
    <source>
        <dbReference type="PROSITE" id="PS50076"/>
    </source>
</evidence>
<dbReference type="FunCoup" id="A0A0H2RIE8">
    <property type="interactions" value="280"/>
</dbReference>
<reference evidence="4 5" key="1">
    <citation type="submission" date="2015-04" db="EMBL/GenBank/DDBJ databases">
        <title>Complete genome sequence of Schizopora paradoxa KUC8140, a cosmopolitan wood degrader in East Asia.</title>
        <authorList>
            <consortium name="DOE Joint Genome Institute"/>
            <person name="Min B."/>
            <person name="Park H."/>
            <person name="Jang Y."/>
            <person name="Kim J.-J."/>
            <person name="Kim K.H."/>
            <person name="Pangilinan J."/>
            <person name="Lipzen A."/>
            <person name="Riley R."/>
            <person name="Grigoriev I.V."/>
            <person name="Spatafora J.W."/>
            <person name="Choi I.-G."/>
        </authorList>
    </citation>
    <scope>NUCLEOTIDE SEQUENCE [LARGE SCALE GENOMIC DNA]</scope>
    <source>
        <strain evidence="4 5">KUC8140</strain>
    </source>
</reference>
<dbReference type="InterPro" id="IPR018253">
    <property type="entry name" value="DnaJ_domain_CS"/>
</dbReference>
<dbReference type="InterPro" id="IPR001623">
    <property type="entry name" value="DnaJ_domain"/>
</dbReference>
<evidence type="ECO:0000313" key="5">
    <source>
        <dbReference type="Proteomes" id="UP000053477"/>
    </source>
</evidence>
<dbReference type="Pfam" id="PF01556">
    <property type="entry name" value="DnaJ_C"/>
    <property type="match status" value="1"/>
</dbReference>
<dbReference type="SUPFAM" id="SSF46565">
    <property type="entry name" value="Chaperone J-domain"/>
    <property type="match status" value="1"/>
</dbReference>
<dbReference type="Gene3D" id="2.60.260.20">
    <property type="entry name" value="Urease metallochaperone UreE, N-terminal domain"/>
    <property type="match status" value="2"/>
</dbReference>
<proteinExistence type="predicted"/>
<dbReference type="Proteomes" id="UP000053477">
    <property type="component" value="Unassembled WGS sequence"/>
</dbReference>
<dbReference type="GO" id="GO:0006413">
    <property type="term" value="P:translational initiation"/>
    <property type="evidence" value="ECO:0007669"/>
    <property type="project" value="TreeGrafter"/>
</dbReference>
<dbReference type="SMART" id="SM00271">
    <property type="entry name" value="DnaJ"/>
    <property type="match status" value="1"/>
</dbReference>
<sequence>MGKDYYKLLSVDKGASDDDIKKAYKKMALKYHPDRNPGGAEKFKEISEAFEVLSDKDKRAVFDQFGEEGLKGGGGPPPGASGFSSGGGFPGGSFGGFPGGGGTTFTFTSGGPGGSGGFHPSDPNRIFEQFFKSMGGGMGGGMGSGLGGMFGGGSDDDDGFSSFHSFGGMPGGMSGMPGGMPNGRSARRPASPFTRPSGDSLSRKREPQEITRPLPLSLEDLYNGTTKHLKVSRKLRDGGTAEKILEIKVLPGYKKGTKIRFPDAGNESETGESQAITFVLEEKPHERFERDDADLILKQKEKISLVDALTNAGGTRTVVGIDGRRHTVQLPAGVIKPDTEVRVPGEGMPIRKADSPKKRGDLVVKLEVVFPERLSSAQKEGIRKVLG</sequence>
<keyword evidence="1" id="KW-0143">Chaperone</keyword>
<dbReference type="Pfam" id="PF00226">
    <property type="entry name" value="DnaJ"/>
    <property type="match status" value="1"/>
</dbReference>
<accession>A0A0H2RIE8</accession>
<dbReference type="PANTHER" id="PTHR24078:SF553">
    <property type="entry name" value="DNAJ HOMOLOG SUBFAMILY B MEMBER 5"/>
    <property type="match status" value="1"/>
</dbReference>
<dbReference type="PANTHER" id="PTHR24078">
    <property type="entry name" value="DNAJ HOMOLOG SUBFAMILY C MEMBER"/>
    <property type="match status" value="1"/>
</dbReference>
<dbReference type="PROSITE" id="PS00636">
    <property type="entry name" value="DNAJ_1"/>
    <property type="match status" value="1"/>
</dbReference>
<dbReference type="InterPro" id="IPR051339">
    <property type="entry name" value="DnaJ_subfamily_B"/>
</dbReference>
<dbReference type="CDD" id="cd10747">
    <property type="entry name" value="DnaJ_C"/>
    <property type="match status" value="1"/>
</dbReference>
<dbReference type="GO" id="GO:0006457">
    <property type="term" value="P:protein folding"/>
    <property type="evidence" value="ECO:0007669"/>
    <property type="project" value="InterPro"/>
</dbReference>
<dbReference type="EMBL" id="KQ085997">
    <property type="protein sequence ID" value="KLO11579.1"/>
    <property type="molecule type" value="Genomic_DNA"/>
</dbReference>
<dbReference type="PROSITE" id="PS50076">
    <property type="entry name" value="DNAJ_2"/>
    <property type="match status" value="1"/>
</dbReference>
<dbReference type="InterPro" id="IPR036869">
    <property type="entry name" value="J_dom_sf"/>
</dbReference>
<feature type="domain" description="J" evidence="3">
    <location>
        <begin position="4"/>
        <end position="66"/>
    </location>
</feature>
<dbReference type="Gene3D" id="1.10.287.110">
    <property type="entry name" value="DnaJ domain"/>
    <property type="match status" value="1"/>
</dbReference>
<dbReference type="FunFam" id="2.60.260.20:FF:000013">
    <property type="entry name" value="DnaJ subfamily B member 11"/>
    <property type="match status" value="1"/>
</dbReference>
<dbReference type="STRING" id="27342.A0A0H2RIE8"/>
<dbReference type="GO" id="GO:0005829">
    <property type="term" value="C:cytosol"/>
    <property type="evidence" value="ECO:0007669"/>
    <property type="project" value="TreeGrafter"/>
</dbReference>
<dbReference type="InterPro" id="IPR008971">
    <property type="entry name" value="HSP40/DnaJ_pept-bd"/>
</dbReference>
<protein>
    <submittedName>
        <fullName evidence="4">DnaJ-domain-containing protein</fullName>
    </submittedName>
</protein>
<gene>
    <name evidence="4" type="ORF">SCHPADRAFT_905924</name>
</gene>
<evidence type="ECO:0000313" key="4">
    <source>
        <dbReference type="EMBL" id="KLO11579.1"/>
    </source>
</evidence>
<dbReference type="GO" id="GO:0051082">
    <property type="term" value="F:unfolded protein binding"/>
    <property type="evidence" value="ECO:0007669"/>
    <property type="project" value="InterPro"/>
</dbReference>
<feature type="region of interest" description="Disordered" evidence="2">
    <location>
        <begin position="66"/>
        <end position="123"/>
    </location>
</feature>